<dbReference type="EMBL" id="SRMA01025491">
    <property type="protein sequence ID" value="TRY93889.1"/>
    <property type="molecule type" value="Genomic_DNA"/>
</dbReference>
<sequence>DIKEWFKPLPDVLSPVHSPSLELANVDDEESIWEKEEPVVSSLPKYLLQNNPASDTEDQNLHKMEGRQISPNTQAKVTLVLENQPVDLQMEVQNEIEPISVCEADASQTAMLMAENFVENETSQTVKDFPLRRQNDEEMPLVDANLNNNLVEISVSQQDAKFEPVLDNCVESAECKILYQDQSLPSDVKSKKVKESESLEMSFLEDALTQDVSDKFADEAATSISAEYENGVNASGNEEPLSEELVTSEEEGLFCVKRNTIDRTEFCSKELNTVGQNSNVNQTAKEQTSTSSNTGLVNEDEENVALQKSVTNVEVVSESLPTFEVTKDSERNREQPDSEIPGISNV</sequence>
<dbReference type="STRING" id="623744.A0A553QV90"/>
<keyword evidence="3" id="KW-1185">Reference proteome</keyword>
<evidence type="ECO:0000256" key="1">
    <source>
        <dbReference type="SAM" id="MobiDB-lite"/>
    </source>
</evidence>
<dbReference type="Proteomes" id="UP000316079">
    <property type="component" value="Unassembled WGS sequence"/>
</dbReference>
<proteinExistence type="predicted"/>
<protein>
    <submittedName>
        <fullName evidence="2">Uncharacterized protein</fullName>
    </submittedName>
</protein>
<gene>
    <name evidence="2" type="ORF">DNTS_016036</name>
</gene>
<feature type="compositionally biased region" description="Polar residues" evidence="1">
    <location>
        <begin position="278"/>
        <end position="296"/>
    </location>
</feature>
<evidence type="ECO:0000313" key="2">
    <source>
        <dbReference type="EMBL" id="TRY93889.1"/>
    </source>
</evidence>
<dbReference type="AlphaFoldDB" id="A0A553QV90"/>
<reference evidence="2 3" key="1">
    <citation type="journal article" date="2019" name="Sci. Data">
        <title>Hybrid genome assembly and annotation of Danionella translucida.</title>
        <authorList>
            <person name="Kadobianskyi M."/>
            <person name="Schulze L."/>
            <person name="Schuelke M."/>
            <person name="Judkewitz B."/>
        </authorList>
    </citation>
    <scope>NUCLEOTIDE SEQUENCE [LARGE SCALE GENOMIC DNA]</scope>
    <source>
        <strain evidence="2 3">Bolton</strain>
    </source>
</reference>
<organism evidence="2 3">
    <name type="scientific">Danionella cerebrum</name>
    <dbReference type="NCBI Taxonomy" id="2873325"/>
    <lineage>
        <taxon>Eukaryota</taxon>
        <taxon>Metazoa</taxon>
        <taxon>Chordata</taxon>
        <taxon>Craniata</taxon>
        <taxon>Vertebrata</taxon>
        <taxon>Euteleostomi</taxon>
        <taxon>Actinopterygii</taxon>
        <taxon>Neopterygii</taxon>
        <taxon>Teleostei</taxon>
        <taxon>Ostariophysi</taxon>
        <taxon>Cypriniformes</taxon>
        <taxon>Danionidae</taxon>
        <taxon>Danioninae</taxon>
        <taxon>Danionella</taxon>
    </lineage>
</organism>
<feature type="compositionally biased region" description="Basic and acidic residues" evidence="1">
    <location>
        <begin position="325"/>
        <end position="336"/>
    </location>
</feature>
<evidence type="ECO:0000313" key="3">
    <source>
        <dbReference type="Proteomes" id="UP000316079"/>
    </source>
</evidence>
<accession>A0A553QV90</accession>
<feature type="non-terminal residue" evidence="2">
    <location>
        <position position="346"/>
    </location>
</feature>
<name>A0A553QV90_9TELE</name>
<feature type="region of interest" description="Disordered" evidence="1">
    <location>
        <begin position="278"/>
        <end position="346"/>
    </location>
</feature>
<comment type="caution">
    <text evidence="2">The sequence shown here is derived from an EMBL/GenBank/DDBJ whole genome shotgun (WGS) entry which is preliminary data.</text>
</comment>
<feature type="non-terminal residue" evidence="2">
    <location>
        <position position="1"/>
    </location>
</feature>